<dbReference type="RefSeq" id="WP_238221995.1">
    <property type="nucleotide sequence ID" value="NZ_BAAADH010000020.1"/>
</dbReference>
<keyword evidence="2" id="KW-1185">Reference proteome</keyword>
<comment type="caution">
    <text evidence="1">The sequence shown here is derived from an EMBL/GenBank/DDBJ whole genome shotgun (WGS) entry which is preliminary data.</text>
</comment>
<name>A0ABQ4UAL3_9HYPH</name>
<evidence type="ECO:0000313" key="2">
    <source>
        <dbReference type="Proteomes" id="UP001055039"/>
    </source>
</evidence>
<dbReference type="Proteomes" id="UP001055039">
    <property type="component" value="Unassembled WGS sequence"/>
</dbReference>
<proteinExistence type="predicted"/>
<reference evidence="1" key="1">
    <citation type="journal article" date="2021" name="Front. Microbiol.">
        <title>Comprehensive Comparative Genomics and Phenotyping of Methylobacterium Species.</title>
        <authorList>
            <person name="Alessa O."/>
            <person name="Ogura Y."/>
            <person name="Fujitani Y."/>
            <person name="Takami H."/>
            <person name="Hayashi T."/>
            <person name="Sahin N."/>
            <person name="Tani A."/>
        </authorList>
    </citation>
    <scope>NUCLEOTIDE SEQUENCE</scope>
    <source>
        <strain evidence="1">NBRC 15686</strain>
    </source>
</reference>
<evidence type="ECO:0000313" key="1">
    <source>
        <dbReference type="EMBL" id="GJE63210.1"/>
    </source>
</evidence>
<protein>
    <submittedName>
        <fullName evidence="1">Uncharacterized protein</fullName>
    </submittedName>
</protein>
<dbReference type="Pfam" id="PF17963">
    <property type="entry name" value="Big_9"/>
    <property type="match status" value="1"/>
</dbReference>
<organism evidence="1 2">
    <name type="scientific">Methylorubrum aminovorans</name>
    <dbReference type="NCBI Taxonomy" id="269069"/>
    <lineage>
        <taxon>Bacteria</taxon>
        <taxon>Pseudomonadati</taxon>
        <taxon>Pseudomonadota</taxon>
        <taxon>Alphaproteobacteria</taxon>
        <taxon>Hyphomicrobiales</taxon>
        <taxon>Methylobacteriaceae</taxon>
        <taxon>Methylorubrum</taxon>
    </lineage>
</organism>
<gene>
    <name evidence="1" type="ORF">LNAOJCKE_0404</name>
</gene>
<sequence length="652" mass="72112">MADTLTILDEQLLSNDIGLNLRIFSIGPARFGSTRRIAGGVLYTAPEDGTTDQFTYTIQDRYGNLSSATVTVNILEPTIVIARDNVLSDPIDCGTALTLSHDDLLTNDTGETALRVTAVANAVNGNVTLGANTVTFQAEDCQTLVVNKLFQAARRSVRSTLDPNGNVWAESLTADRENVNALVPGHIAIMSVIRLGASEMEAGWTLIADSSQAKLYFRVIDQAYVDRHNQERYVRDDDRYPYPYLYDRADDAMQRPEIRVDTFALPPGVPASDAILMAQANTHVDAGTFYFDPAPLYEDYYRNIYIDAFGPSGEDGTDTNTPVMLMYTTYRSDEDNLNHRQAEYVGNRLTYAVQGDTLDVLHGGGGTQTFSENGHLSNISNLYCTAYALREVPRDPIIEAGFTYTAEDTFGSTDTARVILPVRPGVNPRVSRIRQSSIFLNEDGWVGFSNALSVGNYALGVHVKQRETIDFDFVPSYNDPLDPIPDENWTVLAKTGPNPHVAGTMVYRPVVNTGENSFKAFRFILGMPGAASMTGIEIVAEDGETWEDIFVDCFAENATIPNEEFPYVCPKHDIPAGCHSLTFVTARPWTSLFKVSGGDSFVYHYSRRDFTNHMSMIVHSTTEAPHIVMRPLNPDRIDTSVSTMTLILRNRK</sequence>
<accession>A0ABQ4UAL3</accession>
<dbReference type="EMBL" id="BPRC01000001">
    <property type="protein sequence ID" value="GJE63210.1"/>
    <property type="molecule type" value="Genomic_DNA"/>
</dbReference>
<reference evidence="1" key="2">
    <citation type="submission" date="2021-08" db="EMBL/GenBank/DDBJ databases">
        <authorList>
            <person name="Tani A."/>
            <person name="Ola A."/>
            <person name="Ogura Y."/>
            <person name="Katsura K."/>
            <person name="Hayashi T."/>
        </authorList>
    </citation>
    <scope>NUCLEOTIDE SEQUENCE</scope>
    <source>
        <strain evidence="1">NBRC 15686</strain>
    </source>
</reference>